<comment type="similarity">
    <text evidence="2">Belongs to the proteasome subunit S5B/HSM3 family.</text>
</comment>
<evidence type="ECO:0000256" key="8">
    <source>
        <dbReference type="ARBA" id="ARBA00024671"/>
    </source>
</evidence>
<dbReference type="VEuPathDB" id="FungiDB:BON22_1158"/>
<name>A0A1V2LD96_CYBFA</name>
<dbReference type="OMA" id="YMEQMVL"/>
<dbReference type="AlphaFoldDB" id="A0A1V2LD96"/>
<gene>
    <name evidence="11" type="ORF">BON22_1158</name>
</gene>
<evidence type="ECO:0000313" key="11">
    <source>
        <dbReference type="EMBL" id="ONH69041.1"/>
    </source>
</evidence>
<feature type="domain" description="DNA mismatch repair protein HSM3 C-terminal" evidence="9">
    <location>
        <begin position="294"/>
        <end position="455"/>
    </location>
</feature>
<evidence type="ECO:0000256" key="2">
    <source>
        <dbReference type="ARBA" id="ARBA00006823"/>
    </source>
</evidence>
<sequence>MTDFSTILSHIEGLSNGSESATNEELVNDFADRLTLDKSLITENEEETVTLLQTTVATLMKDNLDIDFAPLITLLDAILSQLSYDTISHQLDVPYVLEALASPNPNIQIIALKVISKAHPVDIIANTGIIHRVFEILSKAETPVAVVSEAEGALEVLFRGVLVRRRAMSDSTVDVLLDMKESGDPILVGRVLNILTLLLPRVESNEAPHNLYQFDILDQKDVLVLLTLIKFYTDVVDITQTHLDKSWLMADVVKQIDDISQLYADRANNIDVEYFAVTSIEELFAKVSYASPDFFGTLETKYISIAKQDTFLLSHVNPSFLASNKVNVLKQLKLTIDTIPIFRHLMSDKTAFDIIQPQLTSTQILRLPYLEIMAITSKLTEYEYTVKYLLNELPQVMNKLLKGDSVIENETWQLRKLTLENLMHVPHDVLNVWHAAVQLEYDKIVKGRPVAPQVEVLDDAL</sequence>
<dbReference type="Pfam" id="PF18795">
    <property type="entry name" value="HSM3_N"/>
    <property type="match status" value="1"/>
</dbReference>
<keyword evidence="4" id="KW-0963">Cytoplasm</keyword>
<dbReference type="InterPro" id="IPR041335">
    <property type="entry name" value="HSM3_N"/>
</dbReference>
<evidence type="ECO:0000256" key="1">
    <source>
        <dbReference type="ARBA" id="ARBA00004496"/>
    </source>
</evidence>
<keyword evidence="12" id="KW-1185">Reference proteome</keyword>
<proteinExistence type="inferred from homology"/>
<dbReference type="EMBL" id="MPUK01000002">
    <property type="protein sequence ID" value="ONH69041.1"/>
    <property type="molecule type" value="Genomic_DNA"/>
</dbReference>
<dbReference type="GO" id="GO:0005737">
    <property type="term" value="C:cytoplasm"/>
    <property type="evidence" value="ECO:0007669"/>
    <property type="project" value="UniProtKB-SubCell"/>
</dbReference>
<evidence type="ECO:0000256" key="6">
    <source>
        <dbReference type="ARBA" id="ARBA00023186"/>
    </source>
</evidence>
<evidence type="ECO:0000256" key="5">
    <source>
        <dbReference type="ARBA" id="ARBA00022763"/>
    </source>
</evidence>
<accession>A0A1V2LD96</accession>
<reference evidence="12" key="1">
    <citation type="journal article" date="2017" name="Genome Announc.">
        <title>Genome sequences of Cyberlindnera fabianii 65, Pichia kudriavzevii 129, and Saccharomyces cerevisiae 131 isolated from fermented masau fruits in Zimbabwe.</title>
        <authorList>
            <person name="van Rijswijck I.M.H."/>
            <person name="Derks M.F.L."/>
            <person name="Abee T."/>
            <person name="de Ridder D."/>
            <person name="Smid E.J."/>
        </authorList>
    </citation>
    <scope>NUCLEOTIDE SEQUENCE [LARGE SCALE GENOMIC DNA]</scope>
    <source>
        <strain evidence="12">65</strain>
    </source>
</reference>
<dbReference type="SUPFAM" id="SSF48371">
    <property type="entry name" value="ARM repeat"/>
    <property type="match status" value="1"/>
</dbReference>
<comment type="function">
    <text evidence="8">Involved in DNA mismatch repair in slow-growing cells. Acts as a chaperone during the assembly of the 26S proteasome, specifically of the base subcomplex of the 19S regulatory complex (RC).</text>
</comment>
<dbReference type="InterPro" id="IPR040752">
    <property type="entry name" value="HSM3_C"/>
</dbReference>
<dbReference type="GO" id="GO:0006281">
    <property type="term" value="P:DNA repair"/>
    <property type="evidence" value="ECO:0007669"/>
    <property type="project" value="UniProtKB-KW"/>
</dbReference>
<keyword evidence="7" id="KW-0234">DNA repair</keyword>
<organism evidence="11 12">
    <name type="scientific">Cyberlindnera fabianii</name>
    <name type="common">Yeast</name>
    <name type="synonym">Hansenula fabianii</name>
    <dbReference type="NCBI Taxonomy" id="36022"/>
    <lineage>
        <taxon>Eukaryota</taxon>
        <taxon>Fungi</taxon>
        <taxon>Dikarya</taxon>
        <taxon>Ascomycota</taxon>
        <taxon>Saccharomycotina</taxon>
        <taxon>Saccharomycetes</taxon>
        <taxon>Phaffomycetales</taxon>
        <taxon>Phaffomycetaceae</taxon>
        <taxon>Cyberlindnera</taxon>
    </lineage>
</organism>
<evidence type="ECO:0000313" key="12">
    <source>
        <dbReference type="Proteomes" id="UP000189513"/>
    </source>
</evidence>
<keyword evidence="5" id="KW-0227">DNA damage</keyword>
<protein>
    <recommendedName>
        <fullName evidence="3">DNA mismatch repair protein HSM3</fullName>
    </recommendedName>
</protein>
<evidence type="ECO:0000256" key="4">
    <source>
        <dbReference type="ARBA" id="ARBA00022490"/>
    </source>
</evidence>
<comment type="caution">
    <text evidence="11">The sequence shown here is derived from an EMBL/GenBank/DDBJ whole genome shotgun (WGS) entry which is preliminary data.</text>
</comment>
<feature type="domain" description="DNA mismatch repair protein HSM3 N-terminal" evidence="10">
    <location>
        <begin position="10"/>
        <end position="237"/>
    </location>
</feature>
<dbReference type="InterPro" id="IPR016024">
    <property type="entry name" value="ARM-type_fold"/>
</dbReference>
<dbReference type="Proteomes" id="UP000189513">
    <property type="component" value="Unassembled WGS sequence"/>
</dbReference>
<evidence type="ECO:0000256" key="3">
    <source>
        <dbReference type="ARBA" id="ARBA00019167"/>
    </source>
</evidence>
<evidence type="ECO:0000256" key="7">
    <source>
        <dbReference type="ARBA" id="ARBA00023204"/>
    </source>
</evidence>
<dbReference type="Gene3D" id="1.25.40.580">
    <property type="match status" value="1"/>
</dbReference>
<dbReference type="Gene3D" id="1.25.10.50">
    <property type="match status" value="1"/>
</dbReference>
<dbReference type="STRING" id="36022.A0A1V2LD96"/>
<comment type="subcellular location">
    <subcellularLocation>
        <location evidence="1">Cytoplasm</location>
    </subcellularLocation>
</comment>
<evidence type="ECO:0000259" key="10">
    <source>
        <dbReference type="Pfam" id="PF18795"/>
    </source>
</evidence>
<evidence type="ECO:0000259" key="9">
    <source>
        <dbReference type="Pfam" id="PF18794"/>
    </source>
</evidence>
<keyword evidence="6" id="KW-0143">Chaperone</keyword>
<dbReference type="Pfam" id="PF18794">
    <property type="entry name" value="HSM3_C"/>
    <property type="match status" value="1"/>
</dbReference>